<keyword evidence="4" id="KW-1185">Reference proteome</keyword>
<evidence type="ECO:0000313" key="3">
    <source>
        <dbReference type="Proteomes" id="UP000052019"/>
    </source>
</evidence>
<dbReference type="EMBL" id="LT629760">
    <property type="protein sequence ID" value="SDS80038.1"/>
    <property type="molecule type" value="Genomic_DNA"/>
</dbReference>
<proteinExistence type="predicted"/>
<sequence>MQTLTDPDYQALQGTWEQTSLEDSGVLNPADAHSAPGAITTIAADRFEVVTVDGEVLLAGQFTLDSSQHPKSITWVDAMGEDAGKALPASYRLDGDTFVFIAADAGQPRPALFSTGPGQTMRTFVRRS</sequence>
<dbReference type="AlphaFoldDB" id="A0A0R2ZEF1"/>
<name>A0A0R2ZEF1_9PSED</name>
<dbReference type="EMBL" id="JYLK01000010">
    <property type="protein sequence ID" value="KRP59327.1"/>
    <property type="molecule type" value="Genomic_DNA"/>
</dbReference>
<dbReference type="OrthoDB" id="8448907at2"/>
<gene>
    <name evidence="2" type="ORF">SAMN04490205_3686</name>
    <name evidence="1" type="ORF">TU79_16115</name>
</gene>
<reference evidence="2 4" key="2">
    <citation type="submission" date="2016-10" db="EMBL/GenBank/DDBJ databases">
        <authorList>
            <person name="Varghese N."/>
            <person name="Submissions S."/>
        </authorList>
    </citation>
    <scope>NUCLEOTIDE SEQUENCE [LARGE SCALE GENOMIC DNA]</scope>
    <source>
        <strain evidence="2 4">BS3111</strain>
    </source>
</reference>
<dbReference type="RefSeq" id="WP_057008885.1">
    <property type="nucleotide sequence ID" value="NZ_JYLK01000010.1"/>
</dbReference>
<organism evidence="1 3">
    <name type="scientific">Pseudomonas trivialis</name>
    <dbReference type="NCBI Taxonomy" id="200450"/>
    <lineage>
        <taxon>Bacteria</taxon>
        <taxon>Pseudomonadati</taxon>
        <taxon>Pseudomonadota</taxon>
        <taxon>Gammaproteobacteria</taxon>
        <taxon>Pseudomonadales</taxon>
        <taxon>Pseudomonadaceae</taxon>
        <taxon>Pseudomonas</taxon>
    </lineage>
</organism>
<accession>A0A0R2ZEF1</accession>
<dbReference type="NCBIfam" id="TIGR03067">
    <property type="entry name" value="Planc_TIGR03067"/>
    <property type="match status" value="1"/>
</dbReference>
<dbReference type="Proteomes" id="UP000183126">
    <property type="component" value="Chromosome I"/>
</dbReference>
<protein>
    <submittedName>
        <fullName evidence="2">Uncharacterized domain TIGR03067 protein</fullName>
    </submittedName>
</protein>
<reference evidence="1 3" key="1">
    <citation type="submission" date="2015-02" db="EMBL/GenBank/DDBJ databases">
        <title>Two Pseudomonas sp. nov. isolated from raw milk.</title>
        <authorList>
            <person name="Wenning M."/>
            <person name="von Neubeck M."/>
            <person name="Huptas C."/>
            <person name="Scherer S."/>
        </authorList>
    </citation>
    <scope>NUCLEOTIDE SEQUENCE [LARGE SCALE GENOMIC DNA]</scope>
    <source>
        <strain evidence="1 3">DSM 14937</strain>
    </source>
</reference>
<dbReference type="PATRIC" id="fig|200450.4.peg.132"/>
<evidence type="ECO:0000313" key="4">
    <source>
        <dbReference type="Proteomes" id="UP000183126"/>
    </source>
</evidence>
<dbReference type="Proteomes" id="UP000052019">
    <property type="component" value="Unassembled WGS sequence"/>
</dbReference>
<evidence type="ECO:0000313" key="2">
    <source>
        <dbReference type="EMBL" id="SDS80038.1"/>
    </source>
</evidence>
<dbReference type="InterPro" id="IPR017504">
    <property type="entry name" value="CHP03067_Planctomycetes"/>
</dbReference>
<evidence type="ECO:0000313" key="1">
    <source>
        <dbReference type="EMBL" id="KRP59327.1"/>
    </source>
</evidence>